<dbReference type="AlphaFoldDB" id="A0A3N4LP11"/>
<proteinExistence type="predicted"/>
<organism evidence="1 2">
    <name type="scientific">Terfezia boudieri ATCC MYA-4762</name>
    <dbReference type="NCBI Taxonomy" id="1051890"/>
    <lineage>
        <taxon>Eukaryota</taxon>
        <taxon>Fungi</taxon>
        <taxon>Dikarya</taxon>
        <taxon>Ascomycota</taxon>
        <taxon>Pezizomycotina</taxon>
        <taxon>Pezizomycetes</taxon>
        <taxon>Pezizales</taxon>
        <taxon>Pezizaceae</taxon>
        <taxon>Terfezia</taxon>
    </lineage>
</organism>
<keyword evidence="2" id="KW-1185">Reference proteome</keyword>
<dbReference type="Proteomes" id="UP000267821">
    <property type="component" value="Unassembled WGS sequence"/>
</dbReference>
<dbReference type="InParanoid" id="A0A3N4LP11"/>
<feature type="non-terminal residue" evidence="1">
    <location>
        <position position="1"/>
    </location>
</feature>
<gene>
    <name evidence="1" type="ORF">L211DRAFT_883373</name>
</gene>
<evidence type="ECO:0000313" key="2">
    <source>
        <dbReference type="Proteomes" id="UP000267821"/>
    </source>
</evidence>
<name>A0A3N4LP11_9PEZI</name>
<dbReference type="EMBL" id="ML121548">
    <property type="protein sequence ID" value="RPB23032.1"/>
    <property type="molecule type" value="Genomic_DNA"/>
</dbReference>
<evidence type="ECO:0000313" key="1">
    <source>
        <dbReference type="EMBL" id="RPB23032.1"/>
    </source>
</evidence>
<sequence>KSEQDAKETIEPGIRACTYCKKHGHRFKGHGKDFCSAPPYRRPICPYSKSQLIWMERYQVQGRSSCKRHTPILVADIRNKLPWIRESAPSGHTSNPQAHIGLMIPPTASQNHISIVSNPQARSYWPYELLRAVRFIYTLAYSVRAC</sequence>
<reference evidence="1 2" key="1">
    <citation type="journal article" date="2018" name="Nat. Ecol. Evol.">
        <title>Pezizomycetes genomes reveal the molecular basis of ectomycorrhizal truffle lifestyle.</title>
        <authorList>
            <person name="Murat C."/>
            <person name="Payen T."/>
            <person name="Noel B."/>
            <person name="Kuo A."/>
            <person name="Morin E."/>
            <person name="Chen J."/>
            <person name="Kohler A."/>
            <person name="Krizsan K."/>
            <person name="Balestrini R."/>
            <person name="Da Silva C."/>
            <person name="Montanini B."/>
            <person name="Hainaut M."/>
            <person name="Levati E."/>
            <person name="Barry K.W."/>
            <person name="Belfiori B."/>
            <person name="Cichocki N."/>
            <person name="Clum A."/>
            <person name="Dockter R.B."/>
            <person name="Fauchery L."/>
            <person name="Guy J."/>
            <person name="Iotti M."/>
            <person name="Le Tacon F."/>
            <person name="Lindquist E.A."/>
            <person name="Lipzen A."/>
            <person name="Malagnac F."/>
            <person name="Mello A."/>
            <person name="Molinier V."/>
            <person name="Miyauchi S."/>
            <person name="Poulain J."/>
            <person name="Riccioni C."/>
            <person name="Rubini A."/>
            <person name="Sitrit Y."/>
            <person name="Splivallo R."/>
            <person name="Traeger S."/>
            <person name="Wang M."/>
            <person name="Zifcakova L."/>
            <person name="Wipf D."/>
            <person name="Zambonelli A."/>
            <person name="Paolocci F."/>
            <person name="Nowrousian M."/>
            <person name="Ottonello S."/>
            <person name="Baldrian P."/>
            <person name="Spatafora J.W."/>
            <person name="Henrissat B."/>
            <person name="Nagy L.G."/>
            <person name="Aury J.M."/>
            <person name="Wincker P."/>
            <person name="Grigoriev I.V."/>
            <person name="Bonfante P."/>
            <person name="Martin F.M."/>
        </authorList>
    </citation>
    <scope>NUCLEOTIDE SEQUENCE [LARGE SCALE GENOMIC DNA]</scope>
    <source>
        <strain evidence="1 2">ATCC MYA-4762</strain>
    </source>
</reference>
<accession>A0A3N4LP11</accession>
<protein>
    <submittedName>
        <fullName evidence="1">Uncharacterized protein</fullName>
    </submittedName>
</protein>